<accession>A0A6F8Z1A5</accession>
<feature type="region of interest" description="Disordered" evidence="1">
    <location>
        <begin position="97"/>
        <end position="146"/>
    </location>
</feature>
<sequence length="146" mass="15304">MTLSIAHLHPLDGGPVVLALRGTLDHRTASHLRAAITAEAGRTPRPDAIVVDLTGVEQVDQAGVGSLVTGNHACAAAGVGLAVRGTSPLIRALLQLQPGTAEPPAAGTVTTRWCTPTRPPRRTRRRPAARSGPRTPSRYTRPPRGR</sequence>
<dbReference type="Gene3D" id="3.30.750.24">
    <property type="entry name" value="STAS domain"/>
    <property type="match status" value="1"/>
</dbReference>
<proteinExistence type="predicted"/>
<dbReference type="Proteomes" id="UP000503011">
    <property type="component" value="Chromosome"/>
</dbReference>
<dbReference type="AlphaFoldDB" id="A0A6F8Z1A5"/>
<keyword evidence="4" id="KW-1185">Reference proteome</keyword>
<reference evidence="3 4" key="1">
    <citation type="submission" date="2020-03" db="EMBL/GenBank/DDBJ databases">
        <title>Whole genome shotgun sequence of Phytohabitans suffuscus NBRC 105367.</title>
        <authorList>
            <person name="Komaki H."/>
            <person name="Tamura T."/>
        </authorList>
    </citation>
    <scope>NUCLEOTIDE SEQUENCE [LARGE SCALE GENOMIC DNA]</scope>
    <source>
        <strain evidence="3 4">NBRC 105367</strain>
    </source>
</reference>
<protein>
    <recommendedName>
        <fullName evidence="2">STAS domain-containing protein</fullName>
    </recommendedName>
</protein>
<reference evidence="3 4" key="2">
    <citation type="submission" date="2020-03" db="EMBL/GenBank/DDBJ databases">
        <authorList>
            <person name="Ichikawa N."/>
            <person name="Kimura A."/>
            <person name="Kitahashi Y."/>
            <person name="Uohara A."/>
        </authorList>
    </citation>
    <scope>NUCLEOTIDE SEQUENCE [LARGE SCALE GENOMIC DNA]</scope>
    <source>
        <strain evidence="3 4">NBRC 105367</strain>
    </source>
</reference>
<dbReference type="KEGG" id="psuu:Psuf_093460"/>
<feature type="domain" description="STAS" evidence="2">
    <location>
        <begin position="14"/>
        <end position="95"/>
    </location>
</feature>
<evidence type="ECO:0000256" key="1">
    <source>
        <dbReference type="SAM" id="MobiDB-lite"/>
    </source>
</evidence>
<dbReference type="InterPro" id="IPR058548">
    <property type="entry name" value="MlaB-like_STAS"/>
</dbReference>
<feature type="compositionally biased region" description="Low complexity" evidence="1">
    <location>
        <begin position="129"/>
        <end position="140"/>
    </location>
</feature>
<dbReference type="EMBL" id="AP022871">
    <property type="protein sequence ID" value="BCB92033.1"/>
    <property type="molecule type" value="Genomic_DNA"/>
</dbReference>
<feature type="compositionally biased region" description="Basic residues" evidence="1">
    <location>
        <begin position="119"/>
        <end position="128"/>
    </location>
</feature>
<dbReference type="InterPro" id="IPR002645">
    <property type="entry name" value="STAS_dom"/>
</dbReference>
<evidence type="ECO:0000259" key="2">
    <source>
        <dbReference type="PROSITE" id="PS50801"/>
    </source>
</evidence>
<dbReference type="RefSeq" id="WP_173165736.1">
    <property type="nucleotide sequence ID" value="NZ_AP022871.1"/>
</dbReference>
<gene>
    <name evidence="3" type="ORF">Psuf_093460</name>
</gene>
<organism evidence="3 4">
    <name type="scientific">Phytohabitans suffuscus</name>
    <dbReference type="NCBI Taxonomy" id="624315"/>
    <lineage>
        <taxon>Bacteria</taxon>
        <taxon>Bacillati</taxon>
        <taxon>Actinomycetota</taxon>
        <taxon>Actinomycetes</taxon>
        <taxon>Micromonosporales</taxon>
        <taxon>Micromonosporaceae</taxon>
    </lineage>
</organism>
<dbReference type="SUPFAM" id="SSF52091">
    <property type="entry name" value="SpoIIaa-like"/>
    <property type="match status" value="1"/>
</dbReference>
<evidence type="ECO:0000313" key="3">
    <source>
        <dbReference type="EMBL" id="BCB92033.1"/>
    </source>
</evidence>
<dbReference type="Pfam" id="PF13466">
    <property type="entry name" value="STAS_2"/>
    <property type="match status" value="1"/>
</dbReference>
<evidence type="ECO:0000313" key="4">
    <source>
        <dbReference type="Proteomes" id="UP000503011"/>
    </source>
</evidence>
<name>A0A6F8Z1A5_9ACTN</name>
<dbReference type="InterPro" id="IPR036513">
    <property type="entry name" value="STAS_dom_sf"/>
</dbReference>
<dbReference type="PROSITE" id="PS50801">
    <property type="entry name" value="STAS"/>
    <property type="match status" value="1"/>
</dbReference>
<dbReference type="CDD" id="cd07043">
    <property type="entry name" value="STAS_anti-anti-sigma_factors"/>
    <property type="match status" value="1"/>
</dbReference>